<dbReference type="Gene3D" id="3.40.50.300">
    <property type="entry name" value="P-loop containing nucleotide triphosphate hydrolases"/>
    <property type="match status" value="1"/>
</dbReference>
<keyword evidence="2" id="KW-0418">Kinase</keyword>
<accession>A0A328UHU8</accession>
<keyword evidence="3" id="KW-1185">Reference proteome</keyword>
<dbReference type="GO" id="GO:0016301">
    <property type="term" value="F:kinase activity"/>
    <property type="evidence" value="ECO:0007669"/>
    <property type="project" value="UniProtKB-KW"/>
</dbReference>
<reference evidence="2 3" key="1">
    <citation type="submission" date="2018-06" db="EMBL/GenBank/DDBJ databases">
        <title>Noncontiguous genome sequence of Ruminococcaceae bacterium ASD2818.</title>
        <authorList>
            <person name="Chaplin A.V."/>
            <person name="Sokolova S.R."/>
            <person name="Kochetkova T.O."/>
            <person name="Goltsov A.Y."/>
            <person name="Trofimov D.Y."/>
            <person name="Efimov B.A."/>
        </authorList>
    </citation>
    <scope>NUCLEOTIDE SEQUENCE [LARGE SCALE GENOMIC DNA]</scope>
    <source>
        <strain evidence="2 3">ASD2818</strain>
    </source>
</reference>
<evidence type="ECO:0000313" key="3">
    <source>
        <dbReference type="Proteomes" id="UP000249377"/>
    </source>
</evidence>
<organism evidence="2 3">
    <name type="scientific">Hydrogeniiclostridium mannosilyticum</name>
    <dbReference type="NCBI Taxonomy" id="2764322"/>
    <lineage>
        <taxon>Bacteria</taxon>
        <taxon>Bacillati</taxon>
        <taxon>Bacillota</taxon>
        <taxon>Clostridia</taxon>
        <taxon>Eubacteriales</taxon>
        <taxon>Acutalibacteraceae</taxon>
        <taxon>Hydrogeniiclostridium</taxon>
    </lineage>
</organism>
<dbReference type="Proteomes" id="UP000249377">
    <property type="component" value="Unassembled WGS sequence"/>
</dbReference>
<feature type="domain" description="Phosphoribulokinase/uridine kinase" evidence="1">
    <location>
        <begin position="59"/>
        <end position="257"/>
    </location>
</feature>
<sequence length="319" mass="36097">MKNSIEQYAHYADTVQQINRYAALPGDFIQRVEEKYQNSLAELANAVLARCLPHRVHTIMLSGPSSSSKTTTAHQLVARFQQKGREAVLISLDDFYLGDEHTPLDADGKPDYETVDALNIELLNDCLLSLMQHGACNLPVFDFTHHRPLAETRPIELRPDAIAVVEGIHALNPRIVQRLPRQDLTKIYISVKQGISDRGQALLTPNDIRLIRRIVRDHQFRSMPPVGTLAMWPSVMSGEYRYIKPYRREADFTINSFHSYEPCVFRSLLTPLLSTVPPGSEHEQRARQLQQALALFTPIPFSLVPPESVLWEFIGNPAA</sequence>
<gene>
    <name evidence="2" type="ORF">DPQ25_02275</name>
</gene>
<dbReference type="EMBL" id="QLYR01000001">
    <property type="protein sequence ID" value="RAQ30352.1"/>
    <property type="molecule type" value="Genomic_DNA"/>
</dbReference>
<dbReference type="CDD" id="cd02028">
    <property type="entry name" value="UMPK_like"/>
    <property type="match status" value="1"/>
</dbReference>
<protein>
    <submittedName>
        <fullName evidence="2">Nucleoside kinase</fullName>
    </submittedName>
</protein>
<keyword evidence="2" id="KW-0808">Transferase</keyword>
<dbReference type="AlphaFoldDB" id="A0A328UHU8"/>
<dbReference type="SUPFAM" id="SSF52540">
    <property type="entry name" value="P-loop containing nucleoside triphosphate hydrolases"/>
    <property type="match status" value="1"/>
</dbReference>
<comment type="caution">
    <text evidence="2">The sequence shown here is derived from an EMBL/GenBank/DDBJ whole genome shotgun (WGS) entry which is preliminary data.</text>
</comment>
<dbReference type="InterPro" id="IPR006083">
    <property type="entry name" value="PRK/URK"/>
</dbReference>
<dbReference type="RefSeq" id="WP_112331549.1">
    <property type="nucleotide sequence ID" value="NZ_JADPHD010000001.1"/>
</dbReference>
<evidence type="ECO:0000259" key="1">
    <source>
        <dbReference type="Pfam" id="PF00485"/>
    </source>
</evidence>
<name>A0A328UHU8_9FIRM</name>
<dbReference type="InterPro" id="IPR027417">
    <property type="entry name" value="P-loop_NTPase"/>
</dbReference>
<dbReference type="PANTHER" id="PTHR10285">
    <property type="entry name" value="URIDINE KINASE"/>
    <property type="match status" value="1"/>
</dbReference>
<proteinExistence type="predicted"/>
<evidence type="ECO:0000313" key="2">
    <source>
        <dbReference type="EMBL" id="RAQ30352.1"/>
    </source>
</evidence>
<dbReference type="GO" id="GO:0005524">
    <property type="term" value="F:ATP binding"/>
    <property type="evidence" value="ECO:0007669"/>
    <property type="project" value="InterPro"/>
</dbReference>
<dbReference type="Pfam" id="PF00485">
    <property type="entry name" value="PRK"/>
    <property type="match status" value="1"/>
</dbReference>